<evidence type="ECO:0000313" key="3">
    <source>
        <dbReference type="Proteomes" id="UP001066276"/>
    </source>
</evidence>
<sequence>MWAPRARFRVGRCPRCTRGQPGIAAPPHLSHQVLVRPPWLNPHGPQSPNAMAITPVHRAQQTPQAQSQPSHGQHSSLKAADSIQALTHEMLAVVSVSLMVAVQETEGLQFPATWGVCCLTGGQSMREKRNCPQTG</sequence>
<protein>
    <submittedName>
        <fullName evidence="2">Uncharacterized protein</fullName>
    </submittedName>
</protein>
<proteinExistence type="predicted"/>
<accession>A0AAV7WVK8</accession>
<name>A0AAV7WVK8_PLEWA</name>
<dbReference type="EMBL" id="JANPWB010000001">
    <property type="protein sequence ID" value="KAJ1216737.1"/>
    <property type="molecule type" value="Genomic_DNA"/>
</dbReference>
<organism evidence="2 3">
    <name type="scientific">Pleurodeles waltl</name>
    <name type="common">Iberian ribbed newt</name>
    <dbReference type="NCBI Taxonomy" id="8319"/>
    <lineage>
        <taxon>Eukaryota</taxon>
        <taxon>Metazoa</taxon>
        <taxon>Chordata</taxon>
        <taxon>Craniata</taxon>
        <taxon>Vertebrata</taxon>
        <taxon>Euteleostomi</taxon>
        <taxon>Amphibia</taxon>
        <taxon>Batrachia</taxon>
        <taxon>Caudata</taxon>
        <taxon>Salamandroidea</taxon>
        <taxon>Salamandridae</taxon>
        <taxon>Pleurodelinae</taxon>
        <taxon>Pleurodeles</taxon>
    </lineage>
</organism>
<dbReference type="AlphaFoldDB" id="A0AAV7WVK8"/>
<evidence type="ECO:0000313" key="2">
    <source>
        <dbReference type="EMBL" id="KAJ1216737.1"/>
    </source>
</evidence>
<comment type="caution">
    <text evidence="2">The sequence shown here is derived from an EMBL/GenBank/DDBJ whole genome shotgun (WGS) entry which is preliminary data.</text>
</comment>
<gene>
    <name evidence="2" type="ORF">NDU88_004336</name>
</gene>
<feature type="compositionally biased region" description="Low complexity" evidence="1">
    <location>
        <begin position="59"/>
        <end position="70"/>
    </location>
</feature>
<evidence type="ECO:0000256" key="1">
    <source>
        <dbReference type="SAM" id="MobiDB-lite"/>
    </source>
</evidence>
<reference evidence="2" key="1">
    <citation type="journal article" date="2022" name="bioRxiv">
        <title>Sequencing and chromosome-scale assembly of the giantPleurodeles waltlgenome.</title>
        <authorList>
            <person name="Brown T."/>
            <person name="Elewa A."/>
            <person name="Iarovenko S."/>
            <person name="Subramanian E."/>
            <person name="Araus A.J."/>
            <person name="Petzold A."/>
            <person name="Susuki M."/>
            <person name="Suzuki K.-i.T."/>
            <person name="Hayashi T."/>
            <person name="Toyoda A."/>
            <person name="Oliveira C."/>
            <person name="Osipova E."/>
            <person name="Leigh N.D."/>
            <person name="Simon A."/>
            <person name="Yun M.H."/>
        </authorList>
    </citation>
    <scope>NUCLEOTIDE SEQUENCE</scope>
    <source>
        <strain evidence="2">20211129_DDA</strain>
        <tissue evidence="2">Liver</tissue>
    </source>
</reference>
<keyword evidence="3" id="KW-1185">Reference proteome</keyword>
<feature type="region of interest" description="Disordered" evidence="1">
    <location>
        <begin position="57"/>
        <end position="78"/>
    </location>
</feature>
<dbReference type="Proteomes" id="UP001066276">
    <property type="component" value="Chromosome 1_1"/>
</dbReference>